<reference evidence="1" key="1">
    <citation type="submission" date="2023-02" db="EMBL/GenBank/DDBJ databases">
        <title>Gut commensal Christensenella minuta modulates host metabolism via a new class of secondary bile acids.</title>
        <authorList>
            <person name="Liu C."/>
        </authorList>
    </citation>
    <scope>NUCLEOTIDE SEQUENCE</scope>
    <source>
        <strain evidence="1">CA70</strain>
    </source>
</reference>
<dbReference type="RefSeq" id="WP_079546313.1">
    <property type="nucleotide sequence ID" value="NZ_CP117826.1"/>
</dbReference>
<organism evidence="1">
    <name type="scientific">Christensenella massiliensis</name>
    <dbReference type="NCBI Taxonomy" id="1805714"/>
    <lineage>
        <taxon>Bacteria</taxon>
        <taxon>Bacillati</taxon>
        <taxon>Bacillota</taxon>
        <taxon>Clostridia</taxon>
        <taxon>Christensenellales</taxon>
        <taxon>Christensenellaceae</taxon>
        <taxon>Christensenella</taxon>
    </lineage>
</organism>
<gene>
    <name evidence="1" type="ORF">PUP29_08270</name>
</gene>
<sequence>MSGKRSADTERKRAYRIFAALPPLCGRRSAVSARRVFPRNVCPPPARPAFFLDRLAAFLSKALEAFS</sequence>
<dbReference type="AlphaFoldDB" id="A0AAU8A5Z1"/>
<proteinExistence type="predicted"/>
<accession>A0AAU8A5Z1</accession>
<evidence type="ECO:0000313" key="1">
    <source>
        <dbReference type="EMBL" id="XCC61525.1"/>
    </source>
</evidence>
<dbReference type="EMBL" id="CP117826">
    <property type="protein sequence ID" value="XCC61525.1"/>
    <property type="molecule type" value="Genomic_DNA"/>
</dbReference>
<name>A0AAU8A5Z1_9FIRM</name>
<protein>
    <submittedName>
        <fullName evidence="1">Uncharacterized protein</fullName>
    </submittedName>
</protein>